<evidence type="ECO:0000259" key="8">
    <source>
        <dbReference type="PROSITE" id="PS50262"/>
    </source>
</evidence>
<keyword evidence="6" id="KW-0675">Receptor</keyword>
<feature type="transmembrane region" description="Helical" evidence="7">
    <location>
        <begin position="145"/>
        <end position="167"/>
    </location>
</feature>
<sequence length="532" mass="60516">MNGLYCNESSQHYPSIADFKDLRPTIITNCIFNSFLTYTAIMFNVVTIYAIHKAATIAKPLKTLLLHLAFSDVAVGLFGQPLYISLLIKWLRMENPSCNAYLILSISGALFSLASSLGVVAVSIERFLAVHLHLRYQELVTHKRVVYMVISMWVYSTFVSLTTLWGLRSTRDAIGLASAAIGFILTFMFYIKIYLTVRRHKNQIQSMQIQKEAQSDEIKKFAALIKSTISIFYYHPSNVDFKELRSTIMANLIFNSFLTYTAVMLNIVTIYALHKASTIAKPLKTLLLHLAFSDVAVGLFGQPLYISLLVKWLQVETPSCDIYLMLSIYGYLCTGTSFLGMVAVSMERFLAVHLHLRYQELVTHKRVVTVVISIWVFSVLLSSITLWGPRSTRDAIGLVITAVGFILTFVFYIRIYLTVRRHKNQMQSIQIRGGAQSDAMKNFAARIKSTVGIFYVYVLFMICFLPSLISSAAIRIFGSSIVLKRFHLLSVTLIYLNSSLNPVIYCWKMRHVRHAILNILRNMFRSRNEPSR</sequence>
<feature type="transmembrane region" description="Helical" evidence="7">
    <location>
        <begin position="486"/>
        <end position="507"/>
    </location>
</feature>
<proteinExistence type="inferred from homology"/>
<evidence type="ECO:0000256" key="2">
    <source>
        <dbReference type="ARBA" id="ARBA00022475"/>
    </source>
</evidence>
<dbReference type="EMBL" id="RCHS01002856">
    <property type="protein sequence ID" value="RMX45198.1"/>
    <property type="molecule type" value="Genomic_DNA"/>
</dbReference>
<reference evidence="9 10" key="1">
    <citation type="journal article" date="2018" name="Sci. Rep.">
        <title>Comparative analysis of the Pocillopora damicornis genome highlights role of immune system in coral evolution.</title>
        <authorList>
            <person name="Cunning R."/>
            <person name="Bay R.A."/>
            <person name="Gillette P."/>
            <person name="Baker A.C."/>
            <person name="Traylor-Knowles N."/>
        </authorList>
    </citation>
    <scope>NUCLEOTIDE SEQUENCE [LARGE SCALE GENOMIC DNA]</scope>
    <source>
        <strain evidence="9">RSMAS</strain>
        <tissue evidence="9">Whole animal</tissue>
    </source>
</reference>
<keyword evidence="6" id="KW-0807">Transducer</keyword>
<dbReference type="GO" id="GO:0005886">
    <property type="term" value="C:plasma membrane"/>
    <property type="evidence" value="ECO:0007669"/>
    <property type="project" value="UniProtKB-SubCell"/>
</dbReference>
<evidence type="ECO:0000256" key="4">
    <source>
        <dbReference type="ARBA" id="ARBA00022989"/>
    </source>
</evidence>
<evidence type="ECO:0000313" key="9">
    <source>
        <dbReference type="EMBL" id="RMX45198.1"/>
    </source>
</evidence>
<accession>A0A3M6TV93</accession>
<dbReference type="PROSITE" id="PS00237">
    <property type="entry name" value="G_PROTEIN_RECEP_F1_1"/>
    <property type="match status" value="1"/>
</dbReference>
<evidence type="ECO:0000256" key="5">
    <source>
        <dbReference type="ARBA" id="ARBA00023136"/>
    </source>
</evidence>
<dbReference type="Gene3D" id="1.20.1070.10">
    <property type="entry name" value="Rhodopsin 7-helix transmembrane proteins"/>
    <property type="match status" value="2"/>
</dbReference>
<feature type="transmembrane region" description="Helical" evidence="7">
    <location>
        <begin position="248"/>
        <end position="274"/>
    </location>
</feature>
<dbReference type="CDD" id="cd00637">
    <property type="entry name" value="7tm_classA_rhodopsin-like"/>
    <property type="match status" value="2"/>
</dbReference>
<feature type="transmembrane region" description="Helical" evidence="7">
    <location>
        <begin position="100"/>
        <end position="124"/>
    </location>
</feature>
<gene>
    <name evidence="9" type="ORF">pdam_00024913</name>
</gene>
<evidence type="ECO:0000256" key="3">
    <source>
        <dbReference type="ARBA" id="ARBA00022692"/>
    </source>
</evidence>
<feature type="transmembrane region" description="Helical" evidence="7">
    <location>
        <begin position="395"/>
        <end position="417"/>
    </location>
</feature>
<feature type="transmembrane region" description="Helical" evidence="7">
    <location>
        <begin position="64"/>
        <end position="88"/>
    </location>
</feature>
<dbReference type="OrthoDB" id="10042731at2759"/>
<keyword evidence="10" id="KW-1185">Reference proteome</keyword>
<keyword evidence="4 7" id="KW-1133">Transmembrane helix</keyword>
<feature type="transmembrane region" description="Helical" evidence="7">
    <location>
        <begin position="31"/>
        <end position="52"/>
    </location>
</feature>
<dbReference type="Proteomes" id="UP000275408">
    <property type="component" value="Unassembled WGS sequence"/>
</dbReference>
<feature type="transmembrane region" description="Helical" evidence="7">
    <location>
        <begin position="322"/>
        <end position="346"/>
    </location>
</feature>
<feature type="domain" description="G-protein coupled receptors family 1 profile" evidence="8">
    <location>
        <begin position="265"/>
        <end position="505"/>
    </location>
</feature>
<dbReference type="PRINTS" id="PR00237">
    <property type="entry name" value="GPCRRHODOPSN"/>
</dbReference>
<keyword evidence="3 6" id="KW-0812">Transmembrane</keyword>
<dbReference type="PROSITE" id="PS50262">
    <property type="entry name" value="G_PROTEIN_RECEP_F1_2"/>
    <property type="match status" value="2"/>
</dbReference>
<protein>
    <recommendedName>
        <fullName evidence="8">G-protein coupled receptors family 1 profile domain-containing protein</fullName>
    </recommendedName>
</protein>
<feature type="transmembrane region" description="Helical" evidence="7">
    <location>
        <begin position="450"/>
        <end position="474"/>
    </location>
</feature>
<evidence type="ECO:0000256" key="1">
    <source>
        <dbReference type="ARBA" id="ARBA00004651"/>
    </source>
</evidence>
<feature type="transmembrane region" description="Helical" evidence="7">
    <location>
        <begin position="173"/>
        <end position="197"/>
    </location>
</feature>
<evidence type="ECO:0000256" key="6">
    <source>
        <dbReference type="RuleBase" id="RU000688"/>
    </source>
</evidence>
<feature type="domain" description="G-protein coupled receptors family 1 profile" evidence="8">
    <location>
        <begin position="43"/>
        <end position="164"/>
    </location>
</feature>
<organism evidence="9 10">
    <name type="scientific">Pocillopora damicornis</name>
    <name type="common">Cauliflower coral</name>
    <name type="synonym">Millepora damicornis</name>
    <dbReference type="NCBI Taxonomy" id="46731"/>
    <lineage>
        <taxon>Eukaryota</taxon>
        <taxon>Metazoa</taxon>
        <taxon>Cnidaria</taxon>
        <taxon>Anthozoa</taxon>
        <taxon>Hexacorallia</taxon>
        <taxon>Scleractinia</taxon>
        <taxon>Astrocoeniina</taxon>
        <taxon>Pocilloporidae</taxon>
        <taxon>Pocillopora</taxon>
    </lineage>
</organism>
<comment type="caution">
    <text evidence="9">The sequence shown here is derived from an EMBL/GenBank/DDBJ whole genome shotgun (WGS) entry which is preliminary data.</text>
</comment>
<dbReference type="Pfam" id="PF00001">
    <property type="entry name" value="7tm_1"/>
    <property type="match status" value="3"/>
</dbReference>
<evidence type="ECO:0000313" key="10">
    <source>
        <dbReference type="Proteomes" id="UP000275408"/>
    </source>
</evidence>
<dbReference type="InterPro" id="IPR000276">
    <property type="entry name" value="GPCR_Rhodpsn"/>
</dbReference>
<evidence type="ECO:0000256" key="7">
    <source>
        <dbReference type="SAM" id="Phobius"/>
    </source>
</evidence>
<feature type="transmembrane region" description="Helical" evidence="7">
    <location>
        <begin position="367"/>
        <end position="389"/>
    </location>
</feature>
<comment type="similarity">
    <text evidence="6">Belongs to the G-protein coupled receptor 1 family.</text>
</comment>
<comment type="subcellular location">
    <subcellularLocation>
        <location evidence="1">Cell membrane</location>
        <topology evidence="1">Multi-pass membrane protein</topology>
    </subcellularLocation>
</comment>
<dbReference type="SUPFAM" id="SSF81321">
    <property type="entry name" value="Family A G protein-coupled receptor-like"/>
    <property type="match status" value="2"/>
</dbReference>
<dbReference type="GO" id="GO:0004930">
    <property type="term" value="F:G protein-coupled receptor activity"/>
    <property type="evidence" value="ECO:0007669"/>
    <property type="project" value="UniProtKB-KW"/>
</dbReference>
<keyword evidence="5 7" id="KW-0472">Membrane</keyword>
<dbReference type="InterPro" id="IPR017452">
    <property type="entry name" value="GPCR_Rhodpsn_7TM"/>
</dbReference>
<dbReference type="PANTHER" id="PTHR22750">
    <property type="entry name" value="G-PROTEIN COUPLED RECEPTOR"/>
    <property type="match status" value="1"/>
</dbReference>
<name>A0A3M6TV93_POCDA</name>
<feature type="transmembrane region" description="Helical" evidence="7">
    <location>
        <begin position="286"/>
        <end position="310"/>
    </location>
</feature>
<keyword evidence="2" id="KW-1003">Cell membrane</keyword>
<keyword evidence="6" id="KW-0297">G-protein coupled receptor</keyword>
<dbReference type="AlphaFoldDB" id="A0A3M6TV93"/>